<keyword evidence="4" id="KW-1185">Reference proteome</keyword>
<dbReference type="PANTHER" id="PTHR13355:SF11">
    <property type="entry name" value="GLUCOSAMINE 6-PHOSPHATE N-ACETYLTRANSFERASE"/>
    <property type="match status" value="1"/>
</dbReference>
<dbReference type="Pfam" id="PF13673">
    <property type="entry name" value="Acetyltransf_10"/>
    <property type="match status" value="1"/>
</dbReference>
<evidence type="ECO:0000313" key="4">
    <source>
        <dbReference type="Proteomes" id="UP000276901"/>
    </source>
</evidence>
<dbReference type="InterPro" id="IPR000182">
    <property type="entry name" value="GNAT_dom"/>
</dbReference>
<evidence type="ECO:0000313" key="5">
    <source>
        <dbReference type="Proteomes" id="UP000502287"/>
    </source>
</evidence>
<reference evidence="3 4" key="2">
    <citation type="submission" date="2018-11" db="EMBL/GenBank/DDBJ databases">
        <title>Genomic Encyclopedia of Type Strains, Phase IV (KMG-IV): sequencing the most valuable type-strain genomes for metagenomic binning, comparative biology and taxonomic classification.</title>
        <authorList>
            <person name="Goeker M."/>
        </authorList>
    </citation>
    <scope>NUCLEOTIDE SEQUENCE [LARGE SCALE GENOMIC DNA]</scope>
    <source>
        <strain evidence="3 4">DSM 25797</strain>
    </source>
</reference>
<dbReference type="InterPro" id="IPR039143">
    <property type="entry name" value="GNPNAT1-like"/>
</dbReference>
<dbReference type="Gene3D" id="3.40.630.30">
    <property type="match status" value="1"/>
</dbReference>
<dbReference type="InterPro" id="IPR016181">
    <property type="entry name" value="Acyl_CoA_acyltransferase"/>
</dbReference>
<proteinExistence type="predicted"/>
<dbReference type="Proteomes" id="UP000502287">
    <property type="component" value="Chromosome"/>
</dbReference>
<evidence type="ECO:0000313" key="2">
    <source>
        <dbReference type="EMBL" id="QIM64654.1"/>
    </source>
</evidence>
<evidence type="ECO:0000259" key="1">
    <source>
        <dbReference type="PROSITE" id="PS51186"/>
    </source>
</evidence>
<dbReference type="EMBL" id="CP015029">
    <property type="protein sequence ID" value="QIM64654.1"/>
    <property type="molecule type" value="Genomic_DNA"/>
</dbReference>
<dbReference type="KEGG" id="fcl:A4G17_03995"/>
<organism evidence="2 5">
    <name type="scientific">Frederiksenia canicola</name>
    <dbReference type="NCBI Taxonomy" id="123824"/>
    <lineage>
        <taxon>Bacteria</taxon>
        <taxon>Pseudomonadati</taxon>
        <taxon>Pseudomonadota</taxon>
        <taxon>Gammaproteobacteria</taxon>
        <taxon>Pasteurellales</taxon>
        <taxon>Pasteurellaceae</taxon>
        <taxon>Frederiksenia</taxon>
    </lineage>
</organism>
<sequence>MWQCRTFEQLSTPELFEIYKARVDVFVVEQHCAYPEIDDNDLIALHLFAKNSQKLTAYCRIIPKEKGVAIGRVLVTKEHRGKGLARKLMQKALEICQQHWQNQPIYVQAQAHLQGFYQSLGFQPISEIYLEDGIPHLDMVLEKEIL</sequence>
<dbReference type="PROSITE" id="PS51186">
    <property type="entry name" value="GNAT"/>
    <property type="match status" value="1"/>
</dbReference>
<dbReference type="GO" id="GO:0004343">
    <property type="term" value="F:glucosamine 6-phosphate N-acetyltransferase activity"/>
    <property type="evidence" value="ECO:0007669"/>
    <property type="project" value="TreeGrafter"/>
</dbReference>
<gene>
    <name evidence="2" type="ORF">A4G17_03995</name>
    <name evidence="3" type="ORF">EDC49_1859</name>
</gene>
<dbReference type="AlphaFoldDB" id="A0AAE6X730"/>
<dbReference type="RefSeq" id="WP_123957453.1">
    <property type="nucleotide sequence ID" value="NZ_CP015029.1"/>
</dbReference>
<name>A0AAE6X730_9PAST</name>
<dbReference type="PANTHER" id="PTHR13355">
    <property type="entry name" value="GLUCOSAMINE 6-PHOSPHATE N-ACETYLTRANSFERASE"/>
    <property type="match status" value="1"/>
</dbReference>
<dbReference type="SUPFAM" id="SSF55729">
    <property type="entry name" value="Acyl-CoA N-acyltransferases (Nat)"/>
    <property type="match status" value="1"/>
</dbReference>
<dbReference type="EMBL" id="RKQT01000005">
    <property type="protein sequence ID" value="RPE91145.1"/>
    <property type="molecule type" value="Genomic_DNA"/>
</dbReference>
<accession>A0AAE6X730</accession>
<protein>
    <submittedName>
        <fullName evidence="3">ElaA protein</fullName>
    </submittedName>
    <submittedName>
        <fullName evidence="2">GCN5 family acetyltransferase</fullName>
    </submittedName>
</protein>
<reference evidence="2 5" key="1">
    <citation type="submission" date="2016-03" db="EMBL/GenBank/DDBJ databases">
        <authorList>
            <person name="Hansen M.J."/>
            <person name="Bojesen A.M."/>
            <person name="Planet P."/>
        </authorList>
    </citation>
    <scope>NUCLEOTIDE SEQUENCE [LARGE SCALE GENOMIC DNA]</scope>
    <source>
        <strain evidence="2 5">HPA 21</strain>
    </source>
</reference>
<feature type="domain" description="N-acetyltransferase" evidence="1">
    <location>
        <begin position="5"/>
        <end position="144"/>
    </location>
</feature>
<dbReference type="Proteomes" id="UP000276901">
    <property type="component" value="Unassembled WGS sequence"/>
</dbReference>
<dbReference type="CDD" id="cd04301">
    <property type="entry name" value="NAT_SF"/>
    <property type="match status" value="1"/>
</dbReference>
<evidence type="ECO:0000313" key="3">
    <source>
        <dbReference type="EMBL" id="RPE91145.1"/>
    </source>
</evidence>